<evidence type="ECO:0000313" key="1">
    <source>
        <dbReference type="EMBL" id="ASJ00240.1"/>
    </source>
</evidence>
<gene>
    <name evidence="1" type="ORF">A3K92_01465</name>
</gene>
<dbReference type="Proteomes" id="UP000250134">
    <property type="component" value="Chromosome"/>
</dbReference>
<sequence length="274" mass="31592">MRIATKSPAIKEALLREFKGRGISFETRERQSYEAFVGYAIEGTLEEIRAKIEAMESVEKEEILKGFNAFKENLDHLLGHLKEGEKVDEILAEGPWVADILDQLFRAGALEYSNGTVKLKDGFDVSSVRFQFKFPFELVHNPEKVEKIAKQFVFTDLVEEYEFEINELDIGKINELASILGKYFPEEQVLKLYFGLISRAILSSELLRVIGERKIEEEELKTMFLKAMPMEIPTERGTLVINASREFLEDLLRFLEKKGYVDRKAGKVKKLRNL</sequence>
<dbReference type="GeneID" id="33331175"/>
<dbReference type="OrthoDB" id="94367at2157"/>
<organism evidence="1 2">
    <name type="scientific">Thermococcus gorgonarius</name>
    <dbReference type="NCBI Taxonomy" id="71997"/>
    <lineage>
        <taxon>Archaea</taxon>
        <taxon>Methanobacteriati</taxon>
        <taxon>Methanobacteriota</taxon>
        <taxon>Thermococci</taxon>
        <taxon>Thermococcales</taxon>
        <taxon>Thermococcaceae</taxon>
        <taxon>Thermococcus</taxon>
    </lineage>
</organism>
<proteinExistence type="predicted"/>
<evidence type="ECO:0000313" key="2">
    <source>
        <dbReference type="Proteomes" id="UP000250134"/>
    </source>
</evidence>
<dbReference type="KEGG" id="tgg:A3K92_01465"/>
<keyword evidence="2" id="KW-1185">Reference proteome</keyword>
<name>A0A2Z2M3I4_THEGO</name>
<dbReference type="EMBL" id="CP014855">
    <property type="protein sequence ID" value="ASJ00240.1"/>
    <property type="molecule type" value="Genomic_DNA"/>
</dbReference>
<dbReference type="RefSeq" id="WP_088884579.1">
    <property type="nucleotide sequence ID" value="NZ_CP014855.1"/>
</dbReference>
<accession>A0A2Z2M3I4</accession>
<dbReference type="AlphaFoldDB" id="A0A2Z2M3I4"/>
<protein>
    <submittedName>
        <fullName evidence="1">Uncharacterized protein</fullName>
    </submittedName>
</protein>
<reference evidence="1 2" key="1">
    <citation type="submission" date="2016-03" db="EMBL/GenBank/DDBJ databases">
        <title>Complete genome sequence of Thermococcus gorgonarius.</title>
        <authorList>
            <person name="Oger P.M."/>
        </authorList>
    </citation>
    <scope>NUCLEOTIDE SEQUENCE [LARGE SCALE GENOMIC DNA]</scope>
    <source>
        <strain evidence="1 2">W-12</strain>
    </source>
</reference>